<dbReference type="RefSeq" id="XP_008817424.1">
    <property type="nucleotide sequence ID" value="XM_008819202.1"/>
</dbReference>
<dbReference type="GeneID" id="20038884"/>
<feature type="compositionally biased region" description="Low complexity" evidence="1">
    <location>
        <begin position="70"/>
        <end position="84"/>
    </location>
</feature>
<reference evidence="2 3" key="1">
    <citation type="submission" date="2013-02" db="EMBL/GenBank/DDBJ databases">
        <title>The Genome Sequence of Plasmodium inui San Antonio 1.</title>
        <authorList>
            <consortium name="The Broad Institute Genome Sequencing Platform"/>
            <consortium name="The Broad Institute Genome Sequencing Center for Infectious Disease"/>
            <person name="Neafsey D."/>
            <person name="Cheeseman I."/>
            <person name="Volkman S."/>
            <person name="Adams J."/>
            <person name="Walker B."/>
            <person name="Young S.K."/>
            <person name="Zeng Q."/>
            <person name="Gargeya S."/>
            <person name="Fitzgerald M."/>
            <person name="Haas B."/>
            <person name="Abouelleil A."/>
            <person name="Alvarado L."/>
            <person name="Arachchi H.M."/>
            <person name="Berlin A.M."/>
            <person name="Chapman S.B."/>
            <person name="Dewar J."/>
            <person name="Goldberg J."/>
            <person name="Griggs A."/>
            <person name="Gujja S."/>
            <person name="Hansen M."/>
            <person name="Howarth C."/>
            <person name="Imamovic A."/>
            <person name="Larimer J."/>
            <person name="McCowan C."/>
            <person name="Murphy C."/>
            <person name="Neiman D."/>
            <person name="Pearson M."/>
            <person name="Priest M."/>
            <person name="Roberts A."/>
            <person name="Saif S."/>
            <person name="Shea T."/>
            <person name="Sisk P."/>
            <person name="Sykes S."/>
            <person name="Wortman J."/>
            <person name="Nusbaum C."/>
            <person name="Birren B."/>
        </authorList>
    </citation>
    <scope>NUCLEOTIDE SEQUENCE [LARGE SCALE GENOMIC DNA]</scope>
    <source>
        <strain evidence="2 3">San Antonio 1</strain>
    </source>
</reference>
<proteinExistence type="predicted"/>
<name>W7AKL9_9APIC</name>
<feature type="region of interest" description="Disordered" evidence="1">
    <location>
        <begin position="48"/>
        <end position="92"/>
    </location>
</feature>
<sequence length="92" mass="10836">MEMHGRWKNLVKHPKRKTHVQDIPLVITLHTVTTNQYNALRDKNFIKRHDNGTAMVGSSEQKKKQEEQTKQQTHQTHLTQAKTLRNAKQRNT</sequence>
<keyword evidence="3" id="KW-1185">Reference proteome</keyword>
<evidence type="ECO:0000313" key="3">
    <source>
        <dbReference type="Proteomes" id="UP000030640"/>
    </source>
</evidence>
<dbReference type="VEuPathDB" id="PlasmoDB:C922_03610"/>
<dbReference type="Proteomes" id="UP000030640">
    <property type="component" value="Unassembled WGS sequence"/>
</dbReference>
<organism evidence="2 3">
    <name type="scientific">Plasmodium inui San Antonio 1</name>
    <dbReference type="NCBI Taxonomy" id="1237626"/>
    <lineage>
        <taxon>Eukaryota</taxon>
        <taxon>Sar</taxon>
        <taxon>Alveolata</taxon>
        <taxon>Apicomplexa</taxon>
        <taxon>Aconoidasida</taxon>
        <taxon>Haemosporida</taxon>
        <taxon>Plasmodiidae</taxon>
        <taxon>Plasmodium</taxon>
        <taxon>Plasmodium (Plasmodium)</taxon>
    </lineage>
</organism>
<evidence type="ECO:0000256" key="1">
    <source>
        <dbReference type="SAM" id="MobiDB-lite"/>
    </source>
</evidence>
<protein>
    <submittedName>
        <fullName evidence="2">Uncharacterized protein</fullName>
    </submittedName>
</protein>
<dbReference type="EMBL" id="KI965475">
    <property type="protein sequence ID" value="EUD65886.1"/>
    <property type="molecule type" value="Genomic_DNA"/>
</dbReference>
<feature type="compositionally biased region" description="Basic and acidic residues" evidence="1">
    <location>
        <begin position="60"/>
        <end position="69"/>
    </location>
</feature>
<dbReference type="AlphaFoldDB" id="W7AKL9"/>
<accession>W7AKL9</accession>
<gene>
    <name evidence="2" type="ORF">C922_03610</name>
</gene>
<evidence type="ECO:0000313" key="2">
    <source>
        <dbReference type="EMBL" id="EUD65886.1"/>
    </source>
</evidence>